<dbReference type="EMBL" id="ABJD02000101">
    <property type="protein sequence ID" value="EDU60311.1"/>
    <property type="molecule type" value="Genomic_DNA"/>
</dbReference>
<name>A0AA86YU91_PROST</name>
<evidence type="ECO:0000313" key="2">
    <source>
        <dbReference type="Proteomes" id="UP000004506"/>
    </source>
</evidence>
<proteinExistence type="predicted"/>
<sequence length="41" mass="4698">MLELFLEHVMMASKPMPSPINNNITANGMAGLYHSRPLWQR</sequence>
<dbReference type="Proteomes" id="UP000004506">
    <property type="component" value="Unassembled WGS sequence"/>
</dbReference>
<gene>
    <name evidence="1" type="ORF">PROSTU_03517</name>
</gene>
<protein>
    <submittedName>
        <fullName evidence="1">Uncharacterized protein</fullName>
    </submittedName>
</protein>
<dbReference type="AlphaFoldDB" id="A0AA86YU91"/>
<reference evidence="2" key="1">
    <citation type="submission" date="2008-04" db="EMBL/GenBank/DDBJ databases">
        <title>Draft genome sequence of Providencia stuartii (ATCC 25827).</title>
        <authorList>
            <person name="Sudarsanam P."/>
            <person name="Ley R."/>
            <person name="Guruge J."/>
            <person name="Turnbaugh P.J."/>
            <person name="Mahowald M."/>
            <person name="Liep D."/>
            <person name="Gordon J."/>
        </authorList>
    </citation>
    <scope>NUCLEOTIDE SEQUENCE [LARGE SCALE GENOMIC DNA]</scope>
    <source>
        <strain evidence="2">ATCC 25827</strain>
    </source>
</reference>
<reference evidence="1 2" key="3">
    <citation type="submission" date="2008-05" db="EMBL/GenBank/DDBJ databases">
        <authorList>
            <person name="Fulton L."/>
            <person name="Clifton S."/>
            <person name="Fulton B."/>
            <person name="Xu J."/>
            <person name="Minx P."/>
            <person name="Pepin K.H."/>
            <person name="Johnson M."/>
            <person name="Thiruvilangam P."/>
            <person name="Bhonagiri V."/>
            <person name="Nash W.E."/>
            <person name="Mardis E.R."/>
            <person name="Wilson R.K."/>
        </authorList>
    </citation>
    <scope>NUCLEOTIDE SEQUENCE [LARGE SCALE GENOMIC DNA]</scope>
    <source>
        <strain evidence="1 2">ATCC 25827</strain>
    </source>
</reference>
<reference evidence="2" key="2">
    <citation type="submission" date="2008-04" db="EMBL/GenBank/DDBJ databases">
        <title>Draft genome sequence of Providencia stuartii(ATCC 25827).</title>
        <authorList>
            <person name="Sudarsanam P."/>
            <person name="Ley R."/>
            <person name="Guruge J."/>
            <person name="Turnbaugh P.J."/>
            <person name="Mahowald M."/>
            <person name="Liep D."/>
            <person name="Gordon J."/>
        </authorList>
    </citation>
    <scope>NUCLEOTIDE SEQUENCE [LARGE SCALE GENOMIC DNA]</scope>
    <source>
        <strain evidence="2">ATCC 25827</strain>
    </source>
</reference>
<comment type="caution">
    <text evidence="1">The sequence shown here is derived from an EMBL/GenBank/DDBJ whole genome shotgun (WGS) entry which is preliminary data.</text>
</comment>
<organism evidence="1 2">
    <name type="scientific">Providencia stuartii ATCC 25827</name>
    <dbReference type="NCBI Taxonomy" id="471874"/>
    <lineage>
        <taxon>Bacteria</taxon>
        <taxon>Pseudomonadati</taxon>
        <taxon>Pseudomonadota</taxon>
        <taxon>Gammaproteobacteria</taxon>
        <taxon>Enterobacterales</taxon>
        <taxon>Morganellaceae</taxon>
        <taxon>Providencia</taxon>
    </lineage>
</organism>
<accession>A0AA86YU91</accession>
<evidence type="ECO:0000313" key="1">
    <source>
        <dbReference type="EMBL" id="EDU60311.1"/>
    </source>
</evidence>